<dbReference type="AlphaFoldDB" id="A0A937UQU4"/>
<feature type="region of interest" description="Disordered" evidence="1">
    <location>
        <begin position="329"/>
        <end position="349"/>
    </location>
</feature>
<keyword evidence="3" id="KW-1185">Reference proteome</keyword>
<name>A0A937UQU4_9ACTN</name>
<dbReference type="RefSeq" id="WP_203000593.1">
    <property type="nucleotide sequence ID" value="NZ_JADWYU010000135.1"/>
</dbReference>
<evidence type="ECO:0000313" key="2">
    <source>
        <dbReference type="EMBL" id="MBL7632189.1"/>
    </source>
</evidence>
<comment type="caution">
    <text evidence="2">The sequence shown here is derived from an EMBL/GenBank/DDBJ whole genome shotgun (WGS) entry which is preliminary data.</text>
</comment>
<dbReference type="Proteomes" id="UP000604475">
    <property type="component" value="Unassembled WGS sequence"/>
</dbReference>
<evidence type="ECO:0000256" key="1">
    <source>
        <dbReference type="SAM" id="MobiDB-lite"/>
    </source>
</evidence>
<evidence type="ECO:0000313" key="3">
    <source>
        <dbReference type="Proteomes" id="UP000604475"/>
    </source>
</evidence>
<protein>
    <submittedName>
        <fullName evidence="2">Uncharacterized protein</fullName>
    </submittedName>
</protein>
<proteinExistence type="predicted"/>
<organism evidence="2 3">
    <name type="scientific">Frankia nepalensis</name>
    <dbReference type="NCBI Taxonomy" id="1836974"/>
    <lineage>
        <taxon>Bacteria</taxon>
        <taxon>Bacillati</taxon>
        <taxon>Actinomycetota</taxon>
        <taxon>Actinomycetes</taxon>
        <taxon>Frankiales</taxon>
        <taxon>Frankiaceae</taxon>
        <taxon>Frankia</taxon>
    </lineage>
</organism>
<accession>A0A937UQU4</accession>
<sequence>MADRPDAEVRRARELLNTPWRADPEATVVGARQLIELGPAYVAEAVEQIRLHVLTNYRLGMGVRIEGARLLAGLGGKYVTYAAYGLRLMINEYRGYVDLFENMDAAKELAGLGPAYVGEAAWELRRQIRMPDADEWDRGYGALYLADLRGPGVMPEPPWELDFPVYGASQDPVEQRRFEQRWVEGWGTVRGAPDQPLWHLSFGHRTPAGGTLVVSTWRGLGSHWHGPHGPQEAASDAAIDSQVGALGLAFPRDAARGRAEEDFRRAAAPLDDWPRSWPTLTITVNDDRAEFRVRRLGDAWAAVAQLGPLAVGVYGRGCELGDHSLFSASTTYSQPSGGRGSPPLPRSAL</sequence>
<gene>
    <name evidence="2" type="ORF">I7412_34560</name>
</gene>
<reference evidence="2" key="1">
    <citation type="submission" date="2020-12" db="EMBL/GenBank/DDBJ databases">
        <title>Genomic characterization of non-nitrogen-fixing Frankia strains.</title>
        <authorList>
            <person name="Carlos-Shanley C."/>
            <person name="Guerra T."/>
            <person name="Hahn D."/>
        </authorList>
    </citation>
    <scope>NUCLEOTIDE SEQUENCE</scope>
    <source>
        <strain evidence="2">CN6</strain>
    </source>
</reference>
<dbReference type="EMBL" id="JAEACQ010000297">
    <property type="protein sequence ID" value="MBL7632189.1"/>
    <property type="molecule type" value="Genomic_DNA"/>
</dbReference>